<dbReference type="InterPro" id="IPR009752">
    <property type="entry name" value="Phage_Mu_GpJ"/>
</dbReference>
<evidence type="ECO:0000313" key="1">
    <source>
        <dbReference type="EMBL" id="CAA0129468.1"/>
    </source>
</evidence>
<dbReference type="EMBL" id="CACSAS010000032">
    <property type="protein sequence ID" value="CAA0129468.1"/>
    <property type="molecule type" value="Genomic_DNA"/>
</dbReference>
<evidence type="ECO:0000313" key="2">
    <source>
        <dbReference type="Proteomes" id="UP000433050"/>
    </source>
</evidence>
<dbReference type="RefSeq" id="WP_159602348.1">
    <property type="nucleotide sequence ID" value="NZ_CACSAS010000032.1"/>
</dbReference>
<protein>
    <recommendedName>
        <fullName evidence="3">DUF1320 domain-containing protein</fullName>
    </recommendedName>
</protein>
<proteinExistence type="predicted"/>
<keyword evidence="2" id="KW-1185">Reference proteome</keyword>
<dbReference type="Pfam" id="PF07030">
    <property type="entry name" value="Phage_Mu_Gp36"/>
    <property type="match status" value="1"/>
</dbReference>
<sequence>MYATAADIDATYGTELLDLLADTAGDGVRDEAAIGRALDDAGAVIDGYVSARHALPLPAVPPLLRSLAMDLAIHRLALRPGNMTDEIEARAKEARKTLEAIGAGRSGLGLPAASPAAQSSNAPVLIAPAKRFGEIW</sequence>
<gene>
    <name evidence="1" type="ORF">STARVERO_04512</name>
</gene>
<name>A0A5S9R6F3_9HYPH</name>
<reference evidence="1 2" key="1">
    <citation type="submission" date="2019-12" db="EMBL/GenBank/DDBJ databases">
        <authorList>
            <person name="Reyes-Prieto M."/>
        </authorList>
    </citation>
    <scope>NUCLEOTIDE SEQUENCE [LARGE SCALE GENOMIC DNA]</scope>
    <source>
        <strain evidence="1">HF14-78462</strain>
    </source>
</reference>
<dbReference type="Proteomes" id="UP000433050">
    <property type="component" value="Unassembled WGS sequence"/>
</dbReference>
<evidence type="ECO:0008006" key="3">
    <source>
        <dbReference type="Google" id="ProtNLM"/>
    </source>
</evidence>
<organism evidence="1 2">
    <name type="scientific">Starkeya nomas</name>
    <dbReference type="NCBI Taxonomy" id="2666134"/>
    <lineage>
        <taxon>Bacteria</taxon>
        <taxon>Pseudomonadati</taxon>
        <taxon>Pseudomonadota</taxon>
        <taxon>Alphaproteobacteria</taxon>
        <taxon>Hyphomicrobiales</taxon>
        <taxon>Xanthobacteraceae</taxon>
        <taxon>Starkeya</taxon>
    </lineage>
</organism>
<dbReference type="AlphaFoldDB" id="A0A5S9R6F3"/>
<accession>A0A5S9R6F3</accession>